<reference evidence="7 8" key="1">
    <citation type="journal article" date="2020" name="Nature">
        <title>Bacterial chemolithoautotrophy via manganese oxidation.</title>
        <authorList>
            <person name="Yu H."/>
            <person name="Leadbetter J.R."/>
        </authorList>
    </citation>
    <scope>NUCLEOTIDE SEQUENCE [LARGE SCALE GENOMIC DNA]</scope>
    <source>
        <strain evidence="7 8">Mn-1</strain>
    </source>
</reference>
<comment type="cofactor">
    <cofactor evidence="1">
        <name>Zn(2+)</name>
        <dbReference type="ChEBI" id="CHEBI:29105"/>
    </cofactor>
</comment>
<organism evidence="7 8">
    <name type="scientific">Candidatus Manganitrophus noduliformans</name>
    <dbReference type="NCBI Taxonomy" id="2606439"/>
    <lineage>
        <taxon>Bacteria</taxon>
        <taxon>Pseudomonadati</taxon>
        <taxon>Nitrospirota</taxon>
        <taxon>Nitrospiria</taxon>
        <taxon>Candidatus Troglogloeales</taxon>
        <taxon>Candidatus Manganitrophaceae</taxon>
        <taxon>Candidatus Manganitrophus</taxon>
    </lineage>
</organism>
<dbReference type="PANTHER" id="PTHR37326">
    <property type="entry name" value="BLL3975 PROTEIN"/>
    <property type="match status" value="1"/>
</dbReference>
<evidence type="ECO:0000313" key="8">
    <source>
        <dbReference type="Proteomes" id="UP000534783"/>
    </source>
</evidence>
<dbReference type="InterPro" id="IPR055438">
    <property type="entry name" value="AstE_AspA_cat"/>
</dbReference>
<dbReference type="GO" id="GO:0016788">
    <property type="term" value="F:hydrolase activity, acting on ester bonds"/>
    <property type="evidence" value="ECO:0007669"/>
    <property type="project" value="InterPro"/>
</dbReference>
<sequence length="269" mass="30861">MGSMAPTHKVRSYSETIERMLRSVKETKGVEAHLLGTVRADPHRYPFWVVSTPDGRGKKKICLSGGIHGDEPAGVEAILAVIEMIRNQPALLGRFQFILFPCINPFGYEHHTRENRSRIDLNRQYVRQRPAAEVRFVKKVIDGKKFDLDVEFHEDIDTPGFYLYEVFRSPAQAVGRKIIRRVAKKYPINLQTEIEGAPAEKGLISPDVSSGFFKRRFARKRQWPQALYFYMNGTSHVITSETPVHLKMQERVEIHLIAFKTALERLLSA</sequence>
<evidence type="ECO:0000256" key="2">
    <source>
        <dbReference type="ARBA" id="ARBA00022723"/>
    </source>
</evidence>
<comment type="caution">
    <text evidence="7">The sequence shown here is derived from an EMBL/GenBank/DDBJ whole genome shotgun (WGS) entry which is preliminary data.</text>
</comment>
<evidence type="ECO:0000313" key="7">
    <source>
        <dbReference type="EMBL" id="NKE72449.1"/>
    </source>
</evidence>
<dbReference type="EMBL" id="VTOW01000003">
    <property type="protein sequence ID" value="NKE72449.1"/>
    <property type="molecule type" value="Genomic_DNA"/>
</dbReference>
<keyword evidence="7" id="KW-0121">Carboxypeptidase</keyword>
<evidence type="ECO:0000256" key="5">
    <source>
        <dbReference type="PROSITE-ProRule" id="PRU01379"/>
    </source>
</evidence>
<dbReference type="Proteomes" id="UP000534783">
    <property type="component" value="Unassembled WGS sequence"/>
</dbReference>
<dbReference type="InterPro" id="IPR000834">
    <property type="entry name" value="Peptidase_M14"/>
</dbReference>
<dbReference type="Pfam" id="PF24827">
    <property type="entry name" value="AstE_AspA_cat"/>
    <property type="match status" value="1"/>
</dbReference>
<keyword evidence="8" id="KW-1185">Reference proteome</keyword>
<keyword evidence="7" id="KW-0645">Protease</keyword>
<feature type="domain" description="Peptidase M14" evidence="6">
    <location>
        <begin position="9"/>
        <end position="266"/>
    </location>
</feature>
<keyword evidence="2" id="KW-0479">Metal-binding</keyword>
<dbReference type="SUPFAM" id="SSF53187">
    <property type="entry name" value="Zn-dependent exopeptidases"/>
    <property type="match status" value="1"/>
</dbReference>
<evidence type="ECO:0000256" key="4">
    <source>
        <dbReference type="ARBA" id="ARBA00022833"/>
    </source>
</evidence>
<protein>
    <submittedName>
        <fullName evidence="7">M14 family metallocarboxypeptidase</fullName>
    </submittedName>
</protein>
<dbReference type="PROSITE" id="PS52035">
    <property type="entry name" value="PEPTIDASE_M14"/>
    <property type="match status" value="1"/>
</dbReference>
<dbReference type="GO" id="GO:0006508">
    <property type="term" value="P:proteolysis"/>
    <property type="evidence" value="ECO:0007669"/>
    <property type="project" value="InterPro"/>
</dbReference>
<keyword evidence="3" id="KW-0378">Hydrolase</keyword>
<gene>
    <name evidence="7" type="ORF">MNODULE_16995</name>
</gene>
<name>A0A7X6DSC7_9BACT</name>
<evidence type="ECO:0000259" key="6">
    <source>
        <dbReference type="PROSITE" id="PS52035"/>
    </source>
</evidence>
<evidence type="ECO:0000256" key="3">
    <source>
        <dbReference type="ARBA" id="ARBA00022801"/>
    </source>
</evidence>
<dbReference type="PANTHER" id="PTHR37326:SF1">
    <property type="entry name" value="BLL3975 PROTEIN"/>
    <property type="match status" value="1"/>
</dbReference>
<evidence type="ECO:0000256" key="1">
    <source>
        <dbReference type="ARBA" id="ARBA00001947"/>
    </source>
</evidence>
<accession>A0A7X6DSC7</accession>
<feature type="active site" description="Proton donor/acceptor" evidence="5">
    <location>
        <position position="241"/>
    </location>
</feature>
<dbReference type="GO" id="GO:0008270">
    <property type="term" value="F:zinc ion binding"/>
    <property type="evidence" value="ECO:0007669"/>
    <property type="project" value="InterPro"/>
</dbReference>
<dbReference type="CDD" id="cd06231">
    <property type="entry name" value="M14_REP34-like"/>
    <property type="match status" value="1"/>
</dbReference>
<dbReference type="InterPro" id="IPR053138">
    <property type="entry name" value="N-alpha-Ac-DABA_deacetylase"/>
</dbReference>
<dbReference type="Gene3D" id="3.40.630.10">
    <property type="entry name" value="Zn peptidases"/>
    <property type="match status" value="1"/>
</dbReference>
<comment type="similarity">
    <text evidence="5">Belongs to the peptidase M14 family.</text>
</comment>
<keyword evidence="4" id="KW-0862">Zinc</keyword>
<dbReference type="GO" id="GO:0004181">
    <property type="term" value="F:metallocarboxypeptidase activity"/>
    <property type="evidence" value="ECO:0007669"/>
    <property type="project" value="InterPro"/>
</dbReference>
<proteinExistence type="inferred from homology"/>
<dbReference type="AlphaFoldDB" id="A0A7X6DSC7"/>